<dbReference type="AlphaFoldDB" id="A0A1Y2LN21"/>
<dbReference type="OMA" id="QYSAPYR"/>
<evidence type="ECO:0000256" key="2">
    <source>
        <dbReference type="SAM" id="Phobius"/>
    </source>
</evidence>
<gene>
    <name evidence="4" type="ORF">B5807_09239</name>
</gene>
<reference evidence="4 5" key="1">
    <citation type="journal article" date="2017" name="Genome Announc.">
        <title>Genome sequence of the saprophytic ascomycete Epicoccum nigrum ICMP 19927 strain isolated from New Zealand.</title>
        <authorList>
            <person name="Fokin M."/>
            <person name="Fleetwood D."/>
            <person name="Weir B.S."/>
            <person name="Villas-Boas S.G."/>
        </authorList>
    </citation>
    <scope>NUCLEOTIDE SEQUENCE [LARGE SCALE GENOMIC DNA]</scope>
    <source>
        <strain evidence="4 5">ICMP 19927</strain>
    </source>
</reference>
<name>A0A1Y2LN21_EPING</name>
<keyword evidence="5" id="KW-1185">Reference proteome</keyword>
<proteinExistence type="predicted"/>
<accession>A0A1Y2LN21</accession>
<dbReference type="EMBL" id="KZ107855">
    <property type="protein sequence ID" value="OSS45195.1"/>
    <property type="molecule type" value="Genomic_DNA"/>
</dbReference>
<feature type="region of interest" description="Disordered" evidence="1">
    <location>
        <begin position="278"/>
        <end position="300"/>
    </location>
</feature>
<feature type="transmembrane region" description="Helical" evidence="2">
    <location>
        <begin position="217"/>
        <end position="245"/>
    </location>
</feature>
<evidence type="ECO:0000256" key="3">
    <source>
        <dbReference type="SAM" id="SignalP"/>
    </source>
</evidence>
<sequence>MGFLKSLTLLALTTSTAFAKPYPVHDEELMQTHNATQKRADCAGVTCGWDNWLCCPSGSTCITDADQQAQCGTAGSGSGSGSGGWAYYTTTYVETLGAVTKTSIGSSYTGGQAATTGAANPGCANSAQTCGSVCCDSGLYCYDADKSVCRAIAGGSSGGILPTVSASAPVRPTQSSFVVITYTGTPTATGPFQTPVPTGANGSLTETGASNGLSGGAIAGIVIGVLLGILLLLLLCLFCCARALFDTLLGILGIGGKRKHTHEETTYIEDHHHAGGAAGGRWYGQGPSRPNRPMSEKKSGFGKGMGMAAALGGLALALGMKRKHDKEDKSTTVSGSSYYYSDYTSSSSASSDDRHTRHTRQSSRR</sequence>
<feature type="chain" id="PRO_5012282448" description="Mid2 domain-containing protein" evidence="3">
    <location>
        <begin position="20"/>
        <end position="365"/>
    </location>
</feature>
<keyword evidence="3" id="KW-0732">Signal</keyword>
<feature type="region of interest" description="Disordered" evidence="1">
    <location>
        <begin position="323"/>
        <end position="365"/>
    </location>
</feature>
<feature type="signal peptide" evidence="3">
    <location>
        <begin position="1"/>
        <end position="19"/>
    </location>
</feature>
<keyword evidence="2" id="KW-1133">Transmembrane helix</keyword>
<dbReference type="Proteomes" id="UP000193240">
    <property type="component" value="Unassembled WGS sequence"/>
</dbReference>
<keyword evidence="2" id="KW-0472">Membrane</keyword>
<evidence type="ECO:0000313" key="5">
    <source>
        <dbReference type="Proteomes" id="UP000193240"/>
    </source>
</evidence>
<keyword evidence="2" id="KW-0812">Transmembrane</keyword>
<dbReference type="InParanoid" id="A0A1Y2LN21"/>
<evidence type="ECO:0000256" key="1">
    <source>
        <dbReference type="SAM" id="MobiDB-lite"/>
    </source>
</evidence>
<dbReference type="PANTHER" id="PTHR16861:SF10">
    <property type="entry name" value="MID2 DOMAIN-CONTAINING PROTEIN"/>
    <property type="match status" value="1"/>
</dbReference>
<protein>
    <recommendedName>
        <fullName evidence="6">Mid2 domain-containing protein</fullName>
    </recommendedName>
</protein>
<dbReference type="PANTHER" id="PTHR16861">
    <property type="entry name" value="GLYCOPROTEIN 38"/>
    <property type="match status" value="1"/>
</dbReference>
<dbReference type="STRING" id="105696.A0A1Y2LN21"/>
<organism evidence="4 5">
    <name type="scientific">Epicoccum nigrum</name>
    <name type="common">Soil fungus</name>
    <name type="synonym">Epicoccum purpurascens</name>
    <dbReference type="NCBI Taxonomy" id="105696"/>
    <lineage>
        <taxon>Eukaryota</taxon>
        <taxon>Fungi</taxon>
        <taxon>Dikarya</taxon>
        <taxon>Ascomycota</taxon>
        <taxon>Pezizomycotina</taxon>
        <taxon>Dothideomycetes</taxon>
        <taxon>Pleosporomycetidae</taxon>
        <taxon>Pleosporales</taxon>
        <taxon>Pleosporineae</taxon>
        <taxon>Didymellaceae</taxon>
        <taxon>Epicoccum</taxon>
    </lineage>
</organism>
<evidence type="ECO:0000313" key="4">
    <source>
        <dbReference type="EMBL" id="OSS45195.1"/>
    </source>
</evidence>
<evidence type="ECO:0008006" key="6">
    <source>
        <dbReference type="Google" id="ProtNLM"/>
    </source>
</evidence>
<feature type="compositionally biased region" description="Low complexity" evidence="1">
    <location>
        <begin position="331"/>
        <end position="350"/>
    </location>
</feature>
<feature type="compositionally biased region" description="Basic residues" evidence="1">
    <location>
        <begin position="356"/>
        <end position="365"/>
    </location>
</feature>